<feature type="region of interest" description="Disordered" evidence="1">
    <location>
        <begin position="536"/>
        <end position="563"/>
    </location>
</feature>
<dbReference type="EMBL" id="JAAAHW010003893">
    <property type="protein sequence ID" value="KAF9980168.1"/>
    <property type="molecule type" value="Genomic_DNA"/>
</dbReference>
<dbReference type="AlphaFoldDB" id="A0A9P6JID0"/>
<sequence>MRPIHLHWARDKVPGVEHVTFETFVRHFKMSDRKQATDTYTALIGSDEIRSRRRKNLQDAFNEFEAHHADVFWSQRKLEISSEITSNDAAVDLQEAAVKKSSKGYSELSSRSSLDMPLDGDNLGDTEDIAALDEVSLYSPFCDLIKELYRLYGHDPSKMKLFTKPIPSPLLNELYVHAKHLLKAWREDDHIHQKQLLVALSCIINTIDEDNGTFYTKFADFKRSCIVEGFMTPTKRQVDFVDRMLHETSFLQTVDLDTLDIWSLRHACDLRVSMKQESPFYVVPGIDAMKEELTICSLVHIICNEILSSGNRACSEQEDVWLWRDVARALYHGDVVPRMGELSSIAVRTDRRRVESAISRDRTSIQARGRKIDLFFQLLSEKKPVELFCWEAKTSDAGSTQLQVQRCKNLRLNACLIGTALSMAGLDKKQSPYPLPSPLLLDIAGRTALPYRIQKIDGDVFVAGAVLEDKDLICLPRTKEEMVDFLKESGLTALLNVKALNDEYVRIIKDGMRRMGREEAKNRMLGNKPLYEARNPIINTPTKKHKVATPRTPTPKKAPKSKK</sequence>
<reference evidence="2" key="1">
    <citation type="journal article" date="2020" name="Fungal Divers.">
        <title>Resolving the Mortierellaceae phylogeny through synthesis of multi-gene phylogenetics and phylogenomics.</title>
        <authorList>
            <person name="Vandepol N."/>
            <person name="Liber J."/>
            <person name="Desiro A."/>
            <person name="Na H."/>
            <person name="Kennedy M."/>
            <person name="Barry K."/>
            <person name="Grigoriev I.V."/>
            <person name="Miller A.N."/>
            <person name="O'Donnell K."/>
            <person name="Stajich J.E."/>
            <person name="Bonito G."/>
        </authorList>
    </citation>
    <scope>NUCLEOTIDE SEQUENCE</scope>
    <source>
        <strain evidence="2">MES-2147</strain>
    </source>
</reference>
<evidence type="ECO:0000313" key="3">
    <source>
        <dbReference type="Proteomes" id="UP000749646"/>
    </source>
</evidence>
<name>A0A9P6JID0_9FUNG</name>
<evidence type="ECO:0000256" key="1">
    <source>
        <dbReference type="SAM" id="MobiDB-lite"/>
    </source>
</evidence>
<dbReference type="OrthoDB" id="2440126at2759"/>
<organism evidence="2 3">
    <name type="scientific">Modicella reniformis</name>
    <dbReference type="NCBI Taxonomy" id="1440133"/>
    <lineage>
        <taxon>Eukaryota</taxon>
        <taxon>Fungi</taxon>
        <taxon>Fungi incertae sedis</taxon>
        <taxon>Mucoromycota</taxon>
        <taxon>Mortierellomycotina</taxon>
        <taxon>Mortierellomycetes</taxon>
        <taxon>Mortierellales</taxon>
        <taxon>Mortierellaceae</taxon>
        <taxon>Modicella</taxon>
    </lineage>
</organism>
<comment type="caution">
    <text evidence="2">The sequence shown here is derived from an EMBL/GenBank/DDBJ whole genome shotgun (WGS) entry which is preliminary data.</text>
</comment>
<accession>A0A9P6JID0</accession>
<dbReference type="Proteomes" id="UP000749646">
    <property type="component" value="Unassembled WGS sequence"/>
</dbReference>
<proteinExistence type="predicted"/>
<keyword evidence="3" id="KW-1185">Reference proteome</keyword>
<protein>
    <submittedName>
        <fullName evidence="2">Uncharacterized protein</fullName>
    </submittedName>
</protein>
<gene>
    <name evidence="2" type="ORF">BGZ65_005459</name>
</gene>
<evidence type="ECO:0000313" key="2">
    <source>
        <dbReference type="EMBL" id="KAF9980168.1"/>
    </source>
</evidence>